<organism evidence="1">
    <name type="scientific">Siphoviridae sp. ctBCr48</name>
    <dbReference type="NCBI Taxonomy" id="2827802"/>
    <lineage>
        <taxon>Viruses</taxon>
        <taxon>Duplodnaviria</taxon>
        <taxon>Heunggongvirae</taxon>
        <taxon>Uroviricota</taxon>
        <taxon>Caudoviricetes</taxon>
    </lineage>
</organism>
<reference evidence="1" key="1">
    <citation type="journal article" date="2021" name="Proc. Natl. Acad. Sci. U.S.A.">
        <title>A Catalog of Tens of Thousands of Viruses from Human Metagenomes Reveals Hidden Associations with Chronic Diseases.</title>
        <authorList>
            <person name="Tisza M.J."/>
            <person name="Buck C.B."/>
        </authorList>
    </citation>
    <scope>NUCLEOTIDE SEQUENCE</scope>
    <source>
        <strain evidence="1">CtBCr48</strain>
    </source>
</reference>
<name>A0A8S5SHS9_9CAUD</name>
<dbReference type="EMBL" id="BK032595">
    <property type="protein sequence ID" value="DAF50395.1"/>
    <property type="molecule type" value="Genomic_DNA"/>
</dbReference>
<evidence type="ECO:0000313" key="1">
    <source>
        <dbReference type="EMBL" id="DAF50395.1"/>
    </source>
</evidence>
<accession>A0A8S5SHS9</accession>
<protein>
    <submittedName>
        <fullName evidence="1">Uncharacterized protein</fullName>
    </submittedName>
</protein>
<sequence length="233" mass="26723">MKGLNDMKFGTGDVVRINFDYSSKELAGTIGIVREIETSTVSSYATCIIEALESIVYNPLVLTNGIWINGIRVLDKDLMLLDCTTDEEEEILAKIRNQRINNKHNTWEVRIRQCDDDKNFTCAELYVNGRFETVEYVKRYYKDKYNAGTACIEVCKKLFGVENAEGKSKEILMPKYYTGKVVCVERNPWFTQGKVYEVEDGNVIDDQGSIYGFIEGVNDMCDQIKVEFIEFVE</sequence>
<proteinExistence type="predicted"/>